<keyword evidence="5 17" id="KW-0436">Ligase</keyword>
<keyword evidence="11" id="KW-0472">Membrane</keyword>
<feature type="domain" description="AMP-dependent synthetase/ligase" evidence="15">
    <location>
        <begin position="48"/>
        <end position="433"/>
    </location>
</feature>
<keyword evidence="6" id="KW-0547">Nucleotide-binding</keyword>
<evidence type="ECO:0000256" key="12">
    <source>
        <dbReference type="ARBA" id="ARBA00026121"/>
    </source>
</evidence>
<protein>
    <recommendedName>
        <fullName evidence="13">Long-chain-fatty-acid--CoA ligase</fullName>
        <ecNumber evidence="12">6.2.1.3</ecNumber>
    </recommendedName>
    <alternativeName>
        <fullName evidence="14">Long-chain acyl-CoA synthetase</fullName>
    </alternativeName>
</protein>
<keyword evidence="10" id="KW-0443">Lipid metabolism</keyword>
<dbReference type="EC" id="6.2.1.3" evidence="12"/>
<dbReference type="SUPFAM" id="SSF56801">
    <property type="entry name" value="Acetyl-CoA synthetase-like"/>
    <property type="match status" value="1"/>
</dbReference>
<dbReference type="PANTHER" id="PTHR43767">
    <property type="entry name" value="LONG-CHAIN-FATTY-ACID--COA LIGASE"/>
    <property type="match status" value="1"/>
</dbReference>
<dbReference type="CDD" id="cd05936">
    <property type="entry name" value="FC-FACS_FadD_like"/>
    <property type="match status" value="1"/>
</dbReference>
<dbReference type="InterPro" id="IPR025110">
    <property type="entry name" value="AMP-bd_C"/>
</dbReference>
<evidence type="ECO:0000256" key="10">
    <source>
        <dbReference type="ARBA" id="ARBA00023098"/>
    </source>
</evidence>
<evidence type="ECO:0000256" key="6">
    <source>
        <dbReference type="ARBA" id="ARBA00022741"/>
    </source>
</evidence>
<evidence type="ECO:0000313" key="17">
    <source>
        <dbReference type="EMBL" id="CBL87194.1"/>
    </source>
</evidence>
<name>F4MM31_9BACT</name>
<feature type="domain" description="AMP-binding enzyme C-terminal" evidence="16">
    <location>
        <begin position="483"/>
        <end position="557"/>
    </location>
</feature>
<dbReference type="FunFam" id="3.30.300.30:FF:000006">
    <property type="entry name" value="Long-chain-fatty-acid--CoA ligase FadD"/>
    <property type="match status" value="1"/>
</dbReference>
<dbReference type="Gene3D" id="2.30.38.10">
    <property type="entry name" value="Luciferase, Domain 3"/>
    <property type="match status" value="1"/>
</dbReference>
<proteinExistence type="inferred from homology"/>
<dbReference type="InterPro" id="IPR000873">
    <property type="entry name" value="AMP-dep_synth/lig_dom"/>
</dbReference>
<dbReference type="Gene3D" id="3.40.50.980">
    <property type="match status" value="2"/>
</dbReference>
<gene>
    <name evidence="17" type="primary">fadD</name>
    <name evidence="17" type="ORF">S3_891_0015</name>
    <name evidence="18" type="ORF">S3_892_0010</name>
</gene>
<dbReference type="EMBL" id="FQ032813">
    <property type="protein sequence ID" value="CBL87218.1"/>
    <property type="molecule type" value="Genomic_DNA"/>
</dbReference>
<evidence type="ECO:0000259" key="15">
    <source>
        <dbReference type="Pfam" id="PF00501"/>
    </source>
</evidence>
<evidence type="ECO:0000256" key="14">
    <source>
        <dbReference type="ARBA" id="ARBA00042773"/>
    </source>
</evidence>
<dbReference type="AlphaFoldDB" id="F4MM31"/>
<evidence type="ECO:0000256" key="5">
    <source>
        <dbReference type="ARBA" id="ARBA00022598"/>
    </source>
</evidence>
<reference evidence="18" key="2">
    <citation type="journal article" date="2012" name="Environ. Microbiol.">
        <title>Genomic content of uncultured Bacteroidetes from contrasting oceanic provinces in the North Atlantic Ocean.</title>
        <authorList>
            <person name="Gomez-Pereira P.R."/>
            <person name="Schuler M."/>
            <person name="Fuchs B.M."/>
            <person name="Bennke C."/>
            <person name="Teeling H."/>
            <person name="Waldmann J."/>
            <person name="Richter M."/>
            <person name="Barbe V."/>
            <person name="Bataille E."/>
            <person name="Glockner F.O."/>
            <person name="Amann R."/>
        </authorList>
    </citation>
    <scope>NUCLEOTIDE SEQUENCE</scope>
</reference>
<evidence type="ECO:0000256" key="1">
    <source>
        <dbReference type="ARBA" id="ARBA00001946"/>
    </source>
</evidence>
<comment type="pathway">
    <text evidence="3">Lipid metabolism; fatty acid beta-oxidation.</text>
</comment>
<evidence type="ECO:0000256" key="8">
    <source>
        <dbReference type="ARBA" id="ARBA00022840"/>
    </source>
</evidence>
<keyword evidence="7" id="KW-0276">Fatty acid metabolism</keyword>
<dbReference type="InterPro" id="IPR050237">
    <property type="entry name" value="ATP-dep_AMP-bd_enzyme"/>
</dbReference>
<evidence type="ECO:0000256" key="7">
    <source>
        <dbReference type="ARBA" id="ARBA00022832"/>
    </source>
</evidence>
<evidence type="ECO:0000256" key="3">
    <source>
        <dbReference type="ARBA" id="ARBA00005005"/>
    </source>
</evidence>
<dbReference type="Pfam" id="PF00501">
    <property type="entry name" value="AMP-binding"/>
    <property type="match status" value="1"/>
</dbReference>
<keyword evidence="8" id="KW-0067">ATP-binding</keyword>
<evidence type="ECO:0000256" key="13">
    <source>
        <dbReference type="ARBA" id="ARBA00039545"/>
    </source>
</evidence>
<evidence type="ECO:0000256" key="2">
    <source>
        <dbReference type="ARBA" id="ARBA00004170"/>
    </source>
</evidence>
<dbReference type="FunFam" id="3.40.50.12780:FF:000003">
    <property type="entry name" value="Long-chain-fatty-acid--CoA ligase FadD"/>
    <property type="match status" value="1"/>
</dbReference>
<dbReference type="Pfam" id="PF13193">
    <property type="entry name" value="AMP-binding_C"/>
    <property type="match status" value="1"/>
</dbReference>
<dbReference type="GO" id="GO:0016020">
    <property type="term" value="C:membrane"/>
    <property type="evidence" value="ECO:0007669"/>
    <property type="project" value="UniProtKB-SubCell"/>
</dbReference>
<comment type="cofactor">
    <cofactor evidence="1">
        <name>Mg(2+)</name>
        <dbReference type="ChEBI" id="CHEBI:18420"/>
    </cofactor>
</comment>
<comment type="similarity">
    <text evidence="4">Belongs to the ATP-dependent AMP-binding enzyme family.</text>
</comment>
<dbReference type="InterPro" id="IPR045851">
    <property type="entry name" value="AMP-bd_C_sf"/>
</dbReference>
<dbReference type="PANTHER" id="PTHR43767:SF8">
    <property type="entry name" value="LONG-CHAIN-FATTY-ACID--COA LIGASE"/>
    <property type="match status" value="1"/>
</dbReference>
<organism evidence="17">
    <name type="scientific">uncultured Sphingobacteriia bacterium</name>
    <dbReference type="NCBI Taxonomy" id="246143"/>
    <lineage>
        <taxon>Bacteria</taxon>
        <taxon>Pseudomonadati</taxon>
        <taxon>Bacteroidota</taxon>
        <taxon>Sphingobacteriia</taxon>
        <taxon>environmental samples</taxon>
    </lineage>
</organism>
<evidence type="ECO:0000259" key="16">
    <source>
        <dbReference type="Pfam" id="PF13193"/>
    </source>
</evidence>
<dbReference type="Gene3D" id="3.30.300.30">
    <property type="match status" value="1"/>
</dbReference>
<evidence type="ECO:0000256" key="9">
    <source>
        <dbReference type="ARBA" id="ARBA00022842"/>
    </source>
</evidence>
<evidence type="ECO:0000313" key="18">
    <source>
        <dbReference type="EMBL" id="CBL87218.1"/>
    </source>
</evidence>
<dbReference type="GO" id="GO:0005524">
    <property type="term" value="F:ATP binding"/>
    <property type="evidence" value="ECO:0007669"/>
    <property type="project" value="UniProtKB-KW"/>
</dbReference>
<accession>F4MM31</accession>
<sequence length="567" mass="62637">MNVFTFKKERNRRYMDYRPWLANYPAGVPANINADQYDSLLAFIQECFNNNGKKEAFECMGAVLTYDKLDKLSTNFGAYLQSRGLEKGDKIALMMPNLLQYPVALFGALKAGLTIVNTNPLYTPREMEHQFTDSNVKAIVIAENFAINLQQVIGNTEISIVLTASIGGMLGAIKGRLTNFVVRKIKRMVPTYNIPNTVTVKDAIKQGSKFTLTDVESCGEDVIVHQYTGGTTGVAKGAMLTNRNLLANMLQIKAWLSNSMGDGKNVTLSPLPMYHIFAFTVNCMAMMSYGAKTILIVNARDLGSIIKEFKNHKINVMTGVNTLFNALLNNEKFNTIDFSELKITVAGGMALQNTVATKWKDLTGCTLSEGYGMTESSPVASVNPIDGTAIMGTIGLPVPSTDMRVVDESGIKLGVGESGEIQIKGPQVMKGYYNKPEETANTIKDGWLCTGDIGMMDTNGFFKIVDRKKDMILVSGFNVYPNEIEEVIAQHPKVLEVAAIGIPSEKSGEVVKVFIVRKDKSLKEKEIITFCKQHCTGYKVPKEIEFRDELPKSNVGKILRRKLRNNN</sequence>
<evidence type="ECO:0000256" key="4">
    <source>
        <dbReference type="ARBA" id="ARBA00006432"/>
    </source>
</evidence>
<dbReference type="GO" id="GO:0004467">
    <property type="term" value="F:long-chain fatty acid-CoA ligase activity"/>
    <property type="evidence" value="ECO:0007669"/>
    <property type="project" value="UniProtKB-EC"/>
</dbReference>
<dbReference type="EMBL" id="FQ032812">
    <property type="protein sequence ID" value="CBL87194.1"/>
    <property type="molecule type" value="Genomic_DNA"/>
</dbReference>
<comment type="subcellular location">
    <subcellularLocation>
        <location evidence="2">Membrane</location>
        <topology evidence="2">Peripheral membrane protein</topology>
    </subcellularLocation>
</comment>
<keyword evidence="9" id="KW-0460">Magnesium</keyword>
<reference evidence="17" key="1">
    <citation type="submission" date="2010-05" db="EMBL/GenBank/DDBJ databases">
        <authorList>
            <person name="Genoscope - CEA"/>
        </authorList>
    </citation>
    <scope>NUCLEOTIDE SEQUENCE</scope>
</reference>
<evidence type="ECO:0000256" key="11">
    <source>
        <dbReference type="ARBA" id="ARBA00023136"/>
    </source>
</evidence>